<dbReference type="PROSITE" id="PS51779">
    <property type="entry name" value="POTRA"/>
    <property type="match status" value="1"/>
</dbReference>
<feature type="transmembrane region" description="Helical" evidence="3">
    <location>
        <begin position="58"/>
        <end position="77"/>
    </location>
</feature>
<evidence type="ECO:0000313" key="6">
    <source>
        <dbReference type="Proteomes" id="UP000229362"/>
    </source>
</evidence>
<keyword evidence="3" id="KW-1133">Transmembrane helix</keyword>
<organism evidence="5 6">
    <name type="scientific">Candidatus Magasanikbacteria bacterium CG10_big_fil_rev_8_21_14_0_10_43_6</name>
    <dbReference type="NCBI Taxonomy" id="1974650"/>
    <lineage>
        <taxon>Bacteria</taxon>
        <taxon>Candidatus Magasanikiibacteriota</taxon>
    </lineage>
</organism>
<protein>
    <recommendedName>
        <fullName evidence="4">POTRA domain-containing protein</fullName>
    </recommendedName>
</protein>
<feature type="domain" description="POTRA" evidence="4">
    <location>
        <begin position="78"/>
        <end position="155"/>
    </location>
</feature>
<dbReference type="EMBL" id="PFBZ01000015">
    <property type="protein sequence ID" value="PIT86955.1"/>
    <property type="molecule type" value="Genomic_DNA"/>
</dbReference>
<gene>
    <name evidence="5" type="ORF">COU33_00320</name>
</gene>
<dbReference type="AlphaFoldDB" id="A0A2M6W2J7"/>
<evidence type="ECO:0000256" key="3">
    <source>
        <dbReference type="SAM" id="Phobius"/>
    </source>
</evidence>
<dbReference type="GO" id="GO:0016020">
    <property type="term" value="C:membrane"/>
    <property type="evidence" value="ECO:0007669"/>
    <property type="project" value="UniProtKB-SubCell"/>
</dbReference>
<dbReference type="Gene3D" id="3.10.20.310">
    <property type="entry name" value="membrane protein fhac"/>
    <property type="match status" value="1"/>
</dbReference>
<keyword evidence="3" id="KW-0812">Transmembrane</keyword>
<comment type="subcellular location">
    <subcellularLocation>
        <location evidence="1">Membrane</location>
    </subcellularLocation>
</comment>
<comment type="caution">
    <text evidence="5">The sequence shown here is derived from an EMBL/GenBank/DDBJ whole genome shotgun (WGS) entry which is preliminary data.</text>
</comment>
<accession>A0A2M6W2J7</accession>
<dbReference type="InterPro" id="IPR034746">
    <property type="entry name" value="POTRA"/>
</dbReference>
<evidence type="ECO:0000259" key="4">
    <source>
        <dbReference type="PROSITE" id="PS51779"/>
    </source>
</evidence>
<reference evidence="6" key="1">
    <citation type="submission" date="2017-09" db="EMBL/GenBank/DDBJ databases">
        <title>Depth-based differentiation of microbial function through sediment-hosted aquifers and enrichment of novel symbionts in the deep terrestrial subsurface.</title>
        <authorList>
            <person name="Probst A.J."/>
            <person name="Ladd B."/>
            <person name="Jarett J.K."/>
            <person name="Geller-Mcgrath D.E."/>
            <person name="Sieber C.M.K."/>
            <person name="Emerson J.B."/>
            <person name="Anantharaman K."/>
            <person name="Thomas B.C."/>
            <person name="Malmstrom R."/>
            <person name="Stieglmeier M."/>
            <person name="Klingl A."/>
            <person name="Woyke T."/>
            <person name="Ryan C.M."/>
            <person name="Banfield J.F."/>
        </authorList>
    </citation>
    <scope>NUCLEOTIDE SEQUENCE [LARGE SCALE GENOMIC DNA]</scope>
</reference>
<sequence>MKNTPRYKSHVFFGRKKLRTKKNVRIHNTLQNESPIRKHQNPYTVFDEKANIKKKLEILVLIITVIAFVGLTLYHSFFRITRLDVVGLQRISEEEFDDAVYSIMQYNHFFVIPGNNYFFIDTDEIRDILLEKFPISSIVVQKTFPHTLSITLDEKISTLIYDNGKQYSYVGLDGHVVEIVRNVGEDEWQREYEIVTTTLADGTIREEKTVVSEIHTPPVRTLFSEMGDYPVVYDKRQKATTLNDVVLKESTVAGAISWFHHLNDTVGAQYRHLELENELGDAVIYTREGWYIKVKLNKEQDIQFQALQAVLEERGSREGLGYIDLRYGDRIYWK</sequence>
<evidence type="ECO:0000256" key="1">
    <source>
        <dbReference type="ARBA" id="ARBA00004370"/>
    </source>
</evidence>
<evidence type="ECO:0000313" key="5">
    <source>
        <dbReference type="EMBL" id="PIT86955.1"/>
    </source>
</evidence>
<name>A0A2M6W2J7_9BACT</name>
<dbReference type="GO" id="GO:0051301">
    <property type="term" value="P:cell division"/>
    <property type="evidence" value="ECO:0007669"/>
    <property type="project" value="UniProtKB-KW"/>
</dbReference>
<evidence type="ECO:0000256" key="2">
    <source>
        <dbReference type="ARBA" id="ARBA00023136"/>
    </source>
</evidence>
<keyword evidence="2 3" id="KW-0472">Membrane</keyword>
<proteinExistence type="predicted"/>
<dbReference type="Proteomes" id="UP000229362">
    <property type="component" value="Unassembled WGS sequence"/>
</dbReference>